<keyword evidence="6 9" id="KW-0720">Serine protease</keyword>
<sequence>MLTSFSFSLLLLLIPSIRGAFRNIDVNLTPGLGPFILESPNYPSQSNPDDDIIWTFNTKSPARVSIHCPDFRFSASDPCRVSYVIINKGQPDEVTLCGAQYDYEKISLTSQMTVTYIASEYGGGSMKCVVQATTSDNVYHFRGADPAEVDSGEAGLINHPGRRTTSCPCGWVNKSPKRIYGGREAHPHEYPWLVALIPSEKRRMPICGGSIITKYHVLTAAHCVHEGKSGRIRSDPFSVLVGEKDIHVESEVSQLIKVKRIIMFKNYISYVKDFDIAILLLENEIRYTQQVGPVCLSNTLLDLRNQWLKVMGWGRVDDEGYFSTIPKVTNVKVVDIMTCSAVHYFLMITENPFHICTWAKDTDSCRGDSGGPLVWLDPETNRYTQSSLVSHSMACVGNIPSVNTDVSFFIDWIKTEVKNSEPKAEICSKV</sequence>
<dbReference type="PRINTS" id="PR00722">
    <property type="entry name" value="CHYMOTRYPSIN"/>
</dbReference>
<protein>
    <submittedName>
        <fullName evidence="12">Venom S1 protease with CUB domain 9</fullName>
    </submittedName>
</protein>
<keyword evidence="5 9" id="KW-0378">Hydrolase</keyword>
<dbReference type="InterPro" id="IPR000859">
    <property type="entry name" value="CUB_dom"/>
</dbReference>
<accession>A0AB38ZEG4</accession>
<dbReference type="AlphaFoldDB" id="A0AB38ZEG4"/>
<feature type="chain" id="PRO_5044228776" evidence="10">
    <location>
        <begin position="20"/>
        <end position="430"/>
    </location>
</feature>
<evidence type="ECO:0000256" key="1">
    <source>
        <dbReference type="ARBA" id="ARBA00004613"/>
    </source>
</evidence>
<evidence type="ECO:0000259" key="11">
    <source>
        <dbReference type="PROSITE" id="PS50240"/>
    </source>
</evidence>
<dbReference type="Pfam" id="PF00431">
    <property type="entry name" value="CUB"/>
    <property type="match status" value="1"/>
</dbReference>
<dbReference type="InterPro" id="IPR001314">
    <property type="entry name" value="Peptidase_S1A"/>
</dbReference>
<evidence type="ECO:0000256" key="7">
    <source>
        <dbReference type="ARBA" id="ARBA00023145"/>
    </source>
</evidence>
<dbReference type="Gene3D" id="2.40.10.10">
    <property type="entry name" value="Trypsin-like serine proteases"/>
    <property type="match status" value="1"/>
</dbReference>
<keyword evidence="2" id="KW-0964">Secreted</keyword>
<evidence type="ECO:0000256" key="8">
    <source>
        <dbReference type="ARBA" id="ARBA00023157"/>
    </source>
</evidence>
<dbReference type="PANTHER" id="PTHR24252:SF7">
    <property type="entry name" value="HYALIN"/>
    <property type="match status" value="1"/>
</dbReference>
<dbReference type="FunFam" id="2.40.10.10:FF:000146">
    <property type="entry name" value="Serine protease 53"/>
    <property type="match status" value="1"/>
</dbReference>
<dbReference type="InterPro" id="IPR018114">
    <property type="entry name" value="TRYPSIN_HIS"/>
</dbReference>
<dbReference type="SMART" id="SM00020">
    <property type="entry name" value="Tryp_SPc"/>
    <property type="match status" value="1"/>
</dbReference>
<evidence type="ECO:0000256" key="2">
    <source>
        <dbReference type="ARBA" id="ARBA00022525"/>
    </source>
</evidence>
<dbReference type="InterPro" id="IPR033116">
    <property type="entry name" value="TRYPSIN_SER"/>
</dbReference>
<keyword evidence="8" id="KW-1015">Disulfide bond</keyword>
<reference evidence="12" key="1">
    <citation type="submission" date="2024-03" db="EMBL/GenBank/DDBJ databases">
        <authorList>
            <person name="Jin J.A."/>
            <person name="King G.A."/>
            <person name="Walker A."/>
        </authorList>
    </citation>
    <scope>NUCLEOTIDE SEQUENCE</scope>
</reference>
<dbReference type="SUPFAM" id="SSF50494">
    <property type="entry name" value="Trypsin-like serine proteases"/>
    <property type="match status" value="1"/>
</dbReference>
<proteinExistence type="evidence at transcript level"/>
<dbReference type="GO" id="GO:0006508">
    <property type="term" value="P:proteolysis"/>
    <property type="evidence" value="ECO:0007669"/>
    <property type="project" value="UniProtKB-KW"/>
</dbReference>
<keyword evidence="4 10" id="KW-0732">Signal</keyword>
<dbReference type="GO" id="GO:0004252">
    <property type="term" value="F:serine-type endopeptidase activity"/>
    <property type="evidence" value="ECO:0007669"/>
    <property type="project" value="InterPro"/>
</dbReference>
<evidence type="ECO:0000256" key="3">
    <source>
        <dbReference type="ARBA" id="ARBA00022670"/>
    </source>
</evidence>
<dbReference type="PROSITE" id="PS00135">
    <property type="entry name" value="TRYPSIN_SER"/>
    <property type="match status" value="1"/>
</dbReference>
<keyword evidence="7" id="KW-0865">Zymogen</keyword>
<dbReference type="EMBL" id="PP510863">
    <property type="protein sequence ID" value="WXH71788.1"/>
    <property type="molecule type" value="mRNA"/>
</dbReference>
<feature type="domain" description="Peptidase S1" evidence="11">
    <location>
        <begin position="179"/>
        <end position="418"/>
    </location>
</feature>
<comment type="subcellular location">
    <subcellularLocation>
        <location evidence="1">Secreted</location>
    </subcellularLocation>
</comment>
<evidence type="ECO:0000313" key="12">
    <source>
        <dbReference type="EMBL" id="WXH71788.1"/>
    </source>
</evidence>
<dbReference type="Pfam" id="PF00089">
    <property type="entry name" value="Trypsin"/>
    <property type="match status" value="1"/>
</dbReference>
<feature type="signal peptide" evidence="10">
    <location>
        <begin position="1"/>
        <end position="19"/>
    </location>
</feature>
<evidence type="ECO:0000256" key="6">
    <source>
        <dbReference type="ARBA" id="ARBA00022825"/>
    </source>
</evidence>
<dbReference type="InterPro" id="IPR001254">
    <property type="entry name" value="Trypsin_dom"/>
</dbReference>
<dbReference type="InterPro" id="IPR009003">
    <property type="entry name" value="Peptidase_S1_PA"/>
</dbReference>
<dbReference type="SUPFAM" id="SSF49854">
    <property type="entry name" value="Spermadhesin, CUB domain"/>
    <property type="match status" value="1"/>
</dbReference>
<dbReference type="PANTHER" id="PTHR24252">
    <property type="entry name" value="ACROSIN-RELATED"/>
    <property type="match status" value="1"/>
</dbReference>
<evidence type="ECO:0000256" key="10">
    <source>
        <dbReference type="SAM" id="SignalP"/>
    </source>
</evidence>
<dbReference type="GO" id="GO:0005576">
    <property type="term" value="C:extracellular region"/>
    <property type="evidence" value="ECO:0007669"/>
    <property type="project" value="UniProtKB-SubCell"/>
</dbReference>
<dbReference type="PROSITE" id="PS50240">
    <property type="entry name" value="TRYPSIN_DOM"/>
    <property type="match status" value="1"/>
</dbReference>
<name>A0AB38ZEG4_9HEMI</name>
<evidence type="ECO:0000256" key="9">
    <source>
        <dbReference type="RuleBase" id="RU363034"/>
    </source>
</evidence>
<evidence type="ECO:0000256" key="5">
    <source>
        <dbReference type="ARBA" id="ARBA00022801"/>
    </source>
</evidence>
<dbReference type="CDD" id="cd00041">
    <property type="entry name" value="CUB"/>
    <property type="match status" value="1"/>
</dbReference>
<dbReference type="InterPro" id="IPR035914">
    <property type="entry name" value="Sperma_CUB_dom_sf"/>
</dbReference>
<dbReference type="InterPro" id="IPR043504">
    <property type="entry name" value="Peptidase_S1_PA_chymotrypsin"/>
</dbReference>
<dbReference type="CDD" id="cd00190">
    <property type="entry name" value="Tryp_SPc"/>
    <property type="match status" value="1"/>
</dbReference>
<organism evidence="12">
    <name type="scientific">Ectomocoris sp</name>
    <dbReference type="NCBI Taxonomy" id="3104572"/>
    <lineage>
        <taxon>Eukaryota</taxon>
        <taxon>Metazoa</taxon>
        <taxon>Ecdysozoa</taxon>
        <taxon>Arthropoda</taxon>
        <taxon>Hexapoda</taxon>
        <taxon>Insecta</taxon>
        <taxon>Pterygota</taxon>
        <taxon>Neoptera</taxon>
        <taxon>Paraneoptera</taxon>
        <taxon>Hemiptera</taxon>
        <taxon>Heteroptera</taxon>
        <taxon>Panheteroptera</taxon>
        <taxon>Cimicomorpha</taxon>
        <taxon>Reduviidae</taxon>
        <taxon>Peiratinae</taxon>
        <taxon>Ectomocoris</taxon>
    </lineage>
</organism>
<dbReference type="PROSITE" id="PS00134">
    <property type="entry name" value="TRYPSIN_HIS"/>
    <property type="match status" value="1"/>
</dbReference>
<keyword evidence="3 9" id="KW-0645">Protease</keyword>
<dbReference type="Gene3D" id="2.60.120.290">
    <property type="entry name" value="Spermadhesin, CUB domain"/>
    <property type="match status" value="1"/>
</dbReference>
<evidence type="ECO:0000256" key="4">
    <source>
        <dbReference type="ARBA" id="ARBA00022729"/>
    </source>
</evidence>